<dbReference type="Proteomes" id="UP001367508">
    <property type="component" value="Unassembled WGS sequence"/>
</dbReference>
<reference evidence="1 2" key="1">
    <citation type="submission" date="2024-01" db="EMBL/GenBank/DDBJ databases">
        <title>The genomes of 5 underutilized Papilionoideae crops provide insights into root nodulation and disease resistanc.</title>
        <authorList>
            <person name="Jiang F."/>
        </authorList>
    </citation>
    <scope>NUCLEOTIDE SEQUENCE [LARGE SCALE GENOMIC DNA]</scope>
    <source>
        <strain evidence="1">LVBAO_FW01</strain>
        <tissue evidence="1">Leaves</tissue>
    </source>
</reference>
<proteinExistence type="predicted"/>
<gene>
    <name evidence="1" type="ORF">VNO77_17521</name>
</gene>
<dbReference type="AlphaFoldDB" id="A0AAN9LMX6"/>
<evidence type="ECO:0000313" key="2">
    <source>
        <dbReference type="Proteomes" id="UP001367508"/>
    </source>
</evidence>
<evidence type="ECO:0000313" key="1">
    <source>
        <dbReference type="EMBL" id="KAK7336967.1"/>
    </source>
</evidence>
<organism evidence="1 2">
    <name type="scientific">Canavalia gladiata</name>
    <name type="common">Sword bean</name>
    <name type="synonym">Dolichos gladiatus</name>
    <dbReference type="NCBI Taxonomy" id="3824"/>
    <lineage>
        <taxon>Eukaryota</taxon>
        <taxon>Viridiplantae</taxon>
        <taxon>Streptophyta</taxon>
        <taxon>Embryophyta</taxon>
        <taxon>Tracheophyta</taxon>
        <taxon>Spermatophyta</taxon>
        <taxon>Magnoliopsida</taxon>
        <taxon>eudicotyledons</taxon>
        <taxon>Gunneridae</taxon>
        <taxon>Pentapetalae</taxon>
        <taxon>rosids</taxon>
        <taxon>fabids</taxon>
        <taxon>Fabales</taxon>
        <taxon>Fabaceae</taxon>
        <taxon>Papilionoideae</taxon>
        <taxon>50 kb inversion clade</taxon>
        <taxon>NPAAA clade</taxon>
        <taxon>indigoferoid/millettioid clade</taxon>
        <taxon>Phaseoleae</taxon>
        <taxon>Canavalia</taxon>
    </lineage>
</organism>
<name>A0AAN9LMX6_CANGL</name>
<keyword evidence="2" id="KW-1185">Reference proteome</keyword>
<protein>
    <submittedName>
        <fullName evidence="1">Uncharacterized protein</fullName>
    </submittedName>
</protein>
<accession>A0AAN9LMX6</accession>
<dbReference type="EMBL" id="JAYMYQ010000004">
    <property type="protein sequence ID" value="KAK7336967.1"/>
    <property type="molecule type" value="Genomic_DNA"/>
</dbReference>
<comment type="caution">
    <text evidence="1">The sequence shown here is derived from an EMBL/GenBank/DDBJ whole genome shotgun (WGS) entry which is preliminary data.</text>
</comment>
<sequence length="101" mass="11262">MIGITRILGRKSQLKDLLITLQVDSRVLTTRALGMIGTMKIQGRKNQLKGQLPIAMMVGLAGIMPKMMDLIMPMEMLLIIKLLVIMRSRVLPGLEEAFSKV</sequence>